<sequence>MLVRRAGVELILYFGLKLLLCPVQGFNINLYISSVILFWQLVLTSTPSPAPPFGMAKLNESAALTCHGKCPGTARWIMSDKRRTVAQCNQTTCLAEEGFNITHAQYLTGDLSLTITAADYSKRTWYTCQCDGKEICRLYLRIERINCSRQIEHGDSFTVEFFISERVKVTFNRTDDDGRQKSVTLYESSEKKVHCHPDYEKRALSKSCFILNDVRESDSGVYTVWDADNDEIIATHTLSVTAKKTDEKVLPPVKGEHVYSSWVVGLGFCLGLVIGIVLHRFVFPFLLKGWDWVKRKTTNAHSTAEENDASAEKAPLSTSSV</sequence>
<evidence type="ECO:0000313" key="2">
    <source>
        <dbReference type="Proteomes" id="UP000829447"/>
    </source>
</evidence>
<reference evidence="1 2" key="1">
    <citation type="journal article" date="2022" name="bioRxiv">
        <title>An ancient truncated duplication of the anti-Mullerian hormone receptor type 2 gene is a potential conserved master sex determinant in the Pangasiidae catfish family.</title>
        <authorList>
            <person name="Wen M."/>
            <person name="Pan Q."/>
            <person name="Jouanno E."/>
            <person name="Montfort J."/>
            <person name="Zahm M."/>
            <person name="Cabau C."/>
            <person name="Klopp C."/>
            <person name="Iampietro C."/>
            <person name="Roques C."/>
            <person name="Bouchez O."/>
            <person name="Castinel A."/>
            <person name="Donnadieu C."/>
            <person name="Parrinello H."/>
            <person name="Poncet C."/>
            <person name="Belmonte E."/>
            <person name="Gautier V."/>
            <person name="Avarre J.-C."/>
            <person name="Dugue R."/>
            <person name="Gustiano R."/>
            <person name="Ha T.T.T."/>
            <person name="Campet M."/>
            <person name="Sriphairoj K."/>
            <person name="Ribolli J."/>
            <person name="de Almeida F.L."/>
            <person name="Desvignes T."/>
            <person name="Postlethwait J.H."/>
            <person name="Bucao C.F."/>
            <person name="Robinson-Rechavi M."/>
            <person name="Bobe J."/>
            <person name="Herpin A."/>
            <person name="Guiguen Y."/>
        </authorList>
    </citation>
    <scope>NUCLEOTIDE SEQUENCE [LARGE SCALE GENOMIC DNA]</scope>
    <source>
        <strain evidence="1">YG-Dec2019</strain>
    </source>
</reference>
<protein>
    <submittedName>
        <fullName evidence="1">Uncharacterized protein</fullName>
    </submittedName>
</protein>
<proteinExistence type="predicted"/>
<comment type="caution">
    <text evidence="1">The sequence shown here is derived from an EMBL/GenBank/DDBJ whole genome shotgun (WGS) entry which is preliminary data.</text>
</comment>
<evidence type="ECO:0000313" key="1">
    <source>
        <dbReference type="EMBL" id="MCI4392352.1"/>
    </source>
</evidence>
<dbReference type="EMBL" id="CM040477">
    <property type="protein sequence ID" value="MCI4392352.1"/>
    <property type="molecule type" value="Genomic_DNA"/>
</dbReference>
<accession>A0ACC5XM35</accession>
<keyword evidence="2" id="KW-1185">Reference proteome</keyword>
<gene>
    <name evidence="1" type="ORF">PGIGA_G00144850</name>
</gene>
<name>A0ACC5XM35_PANGG</name>
<organism evidence="1 2">
    <name type="scientific">Pangasianodon gigas</name>
    <name type="common">Mekong giant catfish</name>
    <name type="synonym">Pangasius gigas</name>
    <dbReference type="NCBI Taxonomy" id="30993"/>
    <lineage>
        <taxon>Eukaryota</taxon>
        <taxon>Metazoa</taxon>
        <taxon>Chordata</taxon>
        <taxon>Craniata</taxon>
        <taxon>Vertebrata</taxon>
        <taxon>Euteleostomi</taxon>
        <taxon>Actinopterygii</taxon>
        <taxon>Neopterygii</taxon>
        <taxon>Teleostei</taxon>
        <taxon>Ostariophysi</taxon>
        <taxon>Siluriformes</taxon>
        <taxon>Pangasiidae</taxon>
        <taxon>Pangasianodon</taxon>
    </lineage>
</organism>
<dbReference type="Proteomes" id="UP000829447">
    <property type="component" value="Linkage Group LG24"/>
</dbReference>